<accession>M5UQT3</accession>
<evidence type="ECO:0000313" key="4">
    <source>
        <dbReference type="Proteomes" id="UP000011885"/>
    </source>
</evidence>
<dbReference type="Gene3D" id="1.10.3210.10">
    <property type="entry name" value="Hypothetical protein af1432"/>
    <property type="match status" value="1"/>
</dbReference>
<dbReference type="InterPro" id="IPR050124">
    <property type="entry name" value="tRNA_CCA-adding_enzyme"/>
</dbReference>
<dbReference type="AlphaFoldDB" id="M5UQT3"/>
<dbReference type="InterPro" id="IPR043519">
    <property type="entry name" value="NT_sf"/>
</dbReference>
<dbReference type="Pfam" id="PF01966">
    <property type="entry name" value="HD"/>
    <property type="match status" value="1"/>
</dbReference>
<evidence type="ECO:0000259" key="2">
    <source>
        <dbReference type="Pfam" id="PF01966"/>
    </source>
</evidence>
<dbReference type="SUPFAM" id="SSF81301">
    <property type="entry name" value="Nucleotidyltransferase"/>
    <property type="match status" value="1"/>
</dbReference>
<dbReference type="PANTHER" id="PTHR47545:SF1">
    <property type="entry name" value="MULTIFUNCTIONAL CCA PROTEIN"/>
    <property type="match status" value="1"/>
</dbReference>
<dbReference type="SUPFAM" id="SSF109604">
    <property type="entry name" value="HD-domain/PDEase-like"/>
    <property type="match status" value="1"/>
</dbReference>
<evidence type="ECO:0000256" key="1">
    <source>
        <dbReference type="ARBA" id="ARBA00022741"/>
    </source>
</evidence>
<sequence>MYSREVSEYYTAKQKASRRICRGWVKPADLPTNAEIREQVLCLTRMSESEADKPRRLLEMRLRAAWWLRKLAPFHPKLIGSVLKGSIREGSDIDVHVFCANVHAITILLDDLGVSYDLQRKRIRKDGEAKVYTHLHVKDSFPIEITVYAPSLMGYRFRCSITGKPIERAGLAELERLISLQHEVDLDQMHSWLTEMDCSPDRANVFLSLLMPLESVKQNPKWHPEGDALYHSMQVFGLAKEAMPYDEEFLLAALLHDVGKAIDRKDHVMAGLEALEGFITPRTAWLIAHHMDVHKIMDHTIGARHRKRLAAHPLYEDLLLLGDCDRHGRVPGVEVDEPEVALDYIEQIDEMFA</sequence>
<organism evidence="3 4">
    <name type="scientific">Rhodopirellula sallentina SM41</name>
    <dbReference type="NCBI Taxonomy" id="1263870"/>
    <lineage>
        <taxon>Bacteria</taxon>
        <taxon>Pseudomonadati</taxon>
        <taxon>Planctomycetota</taxon>
        <taxon>Planctomycetia</taxon>
        <taxon>Pirellulales</taxon>
        <taxon>Pirellulaceae</taxon>
        <taxon>Rhodopirellula</taxon>
    </lineage>
</organism>
<keyword evidence="4" id="KW-1185">Reference proteome</keyword>
<keyword evidence="1" id="KW-0547">Nucleotide-binding</keyword>
<gene>
    <name evidence="3" type="ORF">RSSM_00203</name>
</gene>
<dbReference type="GO" id="GO:0000166">
    <property type="term" value="F:nucleotide binding"/>
    <property type="evidence" value="ECO:0007669"/>
    <property type="project" value="UniProtKB-KW"/>
</dbReference>
<dbReference type="EMBL" id="ANOH01000017">
    <property type="protein sequence ID" value="EMI58348.1"/>
    <property type="molecule type" value="Genomic_DNA"/>
</dbReference>
<dbReference type="Proteomes" id="UP000011885">
    <property type="component" value="Unassembled WGS sequence"/>
</dbReference>
<comment type="caution">
    <text evidence="3">The sequence shown here is derived from an EMBL/GenBank/DDBJ whole genome shotgun (WGS) entry which is preliminary data.</text>
</comment>
<proteinExistence type="predicted"/>
<dbReference type="PANTHER" id="PTHR47545">
    <property type="entry name" value="MULTIFUNCTIONAL CCA PROTEIN"/>
    <property type="match status" value="1"/>
</dbReference>
<dbReference type="RefSeq" id="WP_008673443.1">
    <property type="nucleotide sequence ID" value="NZ_ANOH01000017.1"/>
</dbReference>
<reference evidence="3 4" key="1">
    <citation type="journal article" date="2013" name="Mar. Genomics">
        <title>Expression of sulfatases in Rhodopirellula baltica and the diversity of sulfatases in the genus Rhodopirellula.</title>
        <authorList>
            <person name="Wegner C.E."/>
            <person name="Richter-Heitmann T."/>
            <person name="Klindworth A."/>
            <person name="Klockow C."/>
            <person name="Richter M."/>
            <person name="Achstetter T."/>
            <person name="Glockner F.O."/>
            <person name="Harder J."/>
        </authorList>
    </citation>
    <scope>NUCLEOTIDE SEQUENCE [LARGE SCALE GENOMIC DNA]</scope>
    <source>
        <strain evidence="3 4">SM41</strain>
    </source>
</reference>
<feature type="domain" description="HD" evidence="2">
    <location>
        <begin position="229"/>
        <end position="325"/>
    </location>
</feature>
<name>M5UQT3_9BACT</name>
<dbReference type="InterPro" id="IPR006674">
    <property type="entry name" value="HD_domain"/>
</dbReference>
<protein>
    <recommendedName>
        <fullName evidence="2">HD domain-containing protein</fullName>
    </recommendedName>
</protein>
<dbReference type="OrthoDB" id="9805698at2"/>
<evidence type="ECO:0000313" key="3">
    <source>
        <dbReference type="EMBL" id="EMI58348.1"/>
    </source>
</evidence>
<dbReference type="PATRIC" id="fig|1263870.3.peg.228"/>